<name>A0A151GYK6_DRECN</name>
<dbReference type="STRING" id="98403.A0A151GYK6"/>
<reference evidence="1 2" key="1">
    <citation type="journal article" date="2016" name="Sci. Rep.">
        <title>Insights into Adaptations to a Near-Obligate Nematode Endoparasitic Lifestyle from the Finished Genome of Drechmeria coniospora.</title>
        <authorList>
            <person name="Zhang L."/>
            <person name="Zhou Z."/>
            <person name="Guo Q."/>
            <person name="Fokkens L."/>
            <person name="Miskei M."/>
            <person name="Pocsi I."/>
            <person name="Zhang W."/>
            <person name="Chen M."/>
            <person name="Wang L."/>
            <person name="Sun Y."/>
            <person name="Donzelli B.G."/>
            <person name="Gibson D.M."/>
            <person name="Nelson D.R."/>
            <person name="Luo J.G."/>
            <person name="Rep M."/>
            <person name="Liu H."/>
            <person name="Yang S."/>
            <person name="Wang J."/>
            <person name="Krasnoff S.B."/>
            <person name="Xu Y."/>
            <person name="Molnar I."/>
            <person name="Lin M."/>
        </authorList>
    </citation>
    <scope>NUCLEOTIDE SEQUENCE [LARGE SCALE GENOMIC DNA]</scope>
    <source>
        <strain evidence="1 2">ARSEF 6962</strain>
    </source>
</reference>
<dbReference type="InterPro" id="IPR008757">
    <property type="entry name" value="Peptidase_M6-like_domain"/>
</dbReference>
<dbReference type="AlphaFoldDB" id="A0A151GYK6"/>
<evidence type="ECO:0000313" key="2">
    <source>
        <dbReference type="Proteomes" id="UP000076580"/>
    </source>
</evidence>
<comment type="caution">
    <text evidence="1">The sequence shown here is derived from an EMBL/GenBank/DDBJ whole genome shotgun (WGS) entry which is preliminary data.</text>
</comment>
<accession>A0A151GYK6</accession>
<dbReference type="InParanoid" id="A0A151GYK6"/>
<dbReference type="GO" id="GO:0008233">
    <property type="term" value="F:peptidase activity"/>
    <property type="evidence" value="ECO:0007669"/>
    <property type="project" value="InterPro"/>
</dbReference>
<organism evidence="1 2">
    <name type="scientific">Drechmeria coniospora</name>
    <name type="common">Nematophagous fungus</name>
    <name type="synonym">Meria coniospora</name>
    <dbReference type="NCBI Taxonomy" id="98403"/>
    <lineage>
        <taxon>Eukaryota</taxon>
        <taxon>Fungi</taxon>
        <taxon>Dikarya</taxon>
        <taxon>Ascomycota</taxon>
        <taxon>Pezizomycotina</taxon>
        <taxon>Sordariomycetes</taxon>
        <taxon>Hypocreomycetidae</taxon>
        <taxon>Hypocreales</taxon>
        <taxon>Ophiocordycipitaceae</taxon>
        <taxon>Drechmeria</taxon>
    </lineage>
</organism>
<dbReference type="Proteomes" id="UP000076580">
    <property type="component" value="Chromosome 01"/>
</dbReference>
<dbReference type="RefSeq" id="XP_040661464.1">
    <property type="nucleotide sequence ID" value="XM_040800581.1"/>
</dbReference>
<dbReference type="GeneID" id="63715902"/>
<dbReference type="NCBIfam" id="TIGR03296">
    <property type="entry name" value="M6dom_TIGR03296"/>
    <property type="match status" value="1"/>
</dbReference>
<gene>
    <name evidence="1" type="ORF">DCS_03259</name>
</gene>
<protein>
    <submittedName>
        <fullName evidence="1">Mucin</fullName>
    </submittedName>
</protein>
<keyword evidence="2" id="KW-1185">Reference proteome</keyword>
<dbReference type="GO" id="GO:0006508">
    <property type="term" value="P:proteolysis"/>
    <property type="evidence" value="ECO:0007669"/>
    <property type="project" value="InterPro"/>
</dbReference>
<dbReference type="EMBL" id="LAYC01000001">
    <property type="protein sequence ID" value="KYK62112.1"/>
    <property type="molecule type" value="Genomic_DNA"/>
</dbReference>
<sequence length="670" mass="73801">MLFTIILGASAVCASRVFKRAQLKDPFDILDPQRWVKSEDMTWADYKAPPGTNWADPSRKGSIRNFNIALVTIDFKDRPFAVTLPPNSTLFGNPLPLVANMPRQDVPNYYRDLLNKPSKINHNHTLHEYWMEDSAGRFGVDLKAFGPYRMPKHYFQYGVDFYYMNKGACPNPSETPCVGDTREDSIDMWESDVGKQAASSFDLVFILGAGEDEYSTWREFGEMKFNSKEEIPDAFGPPRELTGNNSLPNYASTRNHQWTSWAAAANVWPNAWNGTTQQCETSGLGVYAHELSHILNIMDNYITNPDASPLQRDYTGPWSMMSSGASNGPGGIHSAWHIPSLQGGGTMGSLHTMRDKQQLGLAGPETMLRLSRKELNNLGPIVANVTARSVVADLMGLRIELDADLSPACNVSTDVLCDGGGYENYEMEVIDRMGSDSFQPDAGVMISKTKNNGNQDPFQWTVDANPQDIDLIDFHRPNGTAVMVSLGDARQLNDALFHAGTRSGSKFDHLDESNGLHFYILNKYRDEAGILSYTVGARPLNNTSKSTHSINLTAGKPDTIKYPTETGIALFCTFSLTNNGSYLPGMTSPQPLLPYLGSEIYRLQVEIEGSGWHVELPNALAVAKFGQSVDINVAVGATANAQSEAKVTLMAISESDPRVTQRSECKVSLS</sequence>
<evidence type="ECO:0000313" key="1">
    <source>
        <dbReference type="EMBL" id="KYK62112.1"/>
    </source>
</evidence>
<proteinExistence type="predicted"/>